<accession>T0GGM1</accession>
<sequence>MRVAMADMGHIIIGVEIALAFIVPDPRTLATHQMKRPVVEEGRTAPQGAVTPLKKIIL</sequence>
<dbReference type="EMBL" id="ATHO01000141">
    <property type="protein sequence ID" value="EQB02851.1"/>
    <property type="molecule type" value="Genomic_DNA"/>
</dbReference>
<keyword evidence="2" id="KW-1185">Reference proteome</keyword>
<protein>
    <submittedName>
        <fullName evidence="1">Uncharacterized protein</fullName>
    </submittedName>
</protein>
<dbReference type="Proteomes" id="UP000015525">
    <property type="component" value="Unassembled WGS sequence"/>
</dbReference>
<dbReference type="AlphaFoldDB" id="T0GGM1"/>
<comment type="caution">
    <text evidence="1">The sequence shown here is derived from an EMBL/GenBank/DDBJ whole genome shotgun (WGS) entry which is preliminary data.</text>
</comment>
<proteinExistence type="predicted"/>
<name>T0GGM1_9SPHN</name>
<evidence type="ECO:0000313" key="1">
    <source>
        <dbReference type="EMBL" id="EQB02851.1"/>
    </source>
</evidence>
<organism evidence="1 2">
    <name type="scientific">Sphingobium quisquiliarum P25</name>
    <dbReference type="NCBI Taxonomy" id="1329909"/>
    <lineage>
        <taxon>Bacteria</taxon>
        <taxon>Pseudomonadati</taxon>
        <taxon>Pseudomonadota</taxon>
        <taxon>Alphaproteobacteria</taxon>
        <taxon>Sphingomonadales</taxon>
        <taxon>Sphingomonadaceae</taxon>
        <taxon>Sphingobium</taxon>
    </lineage>
</organism>
<gene>
    <name evidence="1" type="ORF">L288_15575</name>
</gene>
<reference evidence="1 2" key="1">
    <citation type="journal article" date="2013" name="Genome Announc.">
        <title>Draft Genome Sequence of Sphingobium quisquiliarum Strain P25T, a Novel Hexachlorocyclohexane (HCH)-Degrading Bacterium Isolated from an HCH Dumpsite.</title>
        <authorList>
            <person name="Kumar Singh A."/>
            <person name="Sangwan N."/>
            <person name="Sharma A."/>
            <person name="Gupta V."/>
            <person name="Khurana J.P."/>
            <person name="Lal R."/>
        </authorList>
    </citation>
    <scope>NUCLEOTIDE SEQUENCE [LARGE SCALE GENOMIC DNA]</scope>
    <source>
        <strain evidence="1 2">P25</strain>
    </source>
</reference>
<evidence type="ECO:0000313" key="2">
    <source>
        <dbReference type="Proteomes" id="UP000015525"/>
    </source>
</evidence>